<dbReference type="EMBL" id="CP007174">
    <property type="protein sequence ID" value="AIF83859.1"/>
    <property type="molecule type" value="Genomic_DNA"/>
</dbReference>
<dbReference type="OrthoDB" id="381520at2157"/>
<organism evidence="1 2">
    <name type="scientific">Candidatus Nitrososphaera evergladensis SR1</name>
    <dbReference type="NCBI Taxonomy" id="1459636"/>
    <lineage>
        <taxon>Archaea</taxon>
        <taxon>Nitrososphaerota</taxon>
        <taxon>Nitrososphaeria</taxon>
        <taxon>Nitrososphaerales</taxon>
        <taxon>Nitrososphaeraceae</taxon>
        <taxon>Nitrososphaera</taxon>
    </lineage>
</organism>
<dbReference type="HOGENOM" id="CLU_2056129_0_0_2"/>
<dbReference type="KEGG" id="nev:NTE_01798"/>
<dbReference type="AlphaFoldDB" id="A0A075MX45"/>
<protein>
    <submittedName>
        <fullName evidence="1">Uncharacterized protein</fullName>
    </submittedName>
</protein>
<gene>
    <name evidence="1" type="ORF">NTE_01798</name>
</gene>
<evidence type="ECO:0000313" key="1">
    <source>
        <dbReference type="EMBL" id="AIF83859.1"/>
    </source>
</evidence>
<dbReference type="GeneID" id="41597563"/>
<keyword evidence="2" id="KW-1185">Reference proteome</keyword>
<name>A0A075MX45_9ARCH</name>
<dbReference type="Proteomes" id="UP000028194">
    <property type="component" value="Chromosome"/>
</dbReference>
<evidence type="ECO:0000313" key="2">
    <source>
        <dbReference type="Proteomes" id="UP000028194"/>
    </source>
</evidence>
<accession>A0A075MX45</accession>
<dbReference type="STRING" id="1459636.NTE_01798"/>
<proteinExistence type="predicted"/>
<dbReference type="RefSeq" id="WP_148700554.1">
    <property type="nucleotide sequence ID" value="NZ_CP007174.1"/>
</dbReference>
<reference evidence="1 2" key="1">
    <citation type="journal article" date="2014" name="PLoS ONE">
        <title>Genome Sequence of Candidatus Nitrososphaera evergladensis from Group I.1b Enriched from Everglades Soil Reveals Novel Genomic Features of the Ammonia-Oxidizing Archaea.</title>
        <authorList>
            <person name="Zhalnina K.V."/>
            <person name="Dias R."/>
            <person name="Leonard M.T."/>
            <person name="Dorr de Quadros P."/>
            <person name="Camargo F.A."/>
            <person name="Drew J.C."/>
            <person name="Farmerie W.G."/>
            <person name="Daroub S.H."/>
            <person name="Triplett E.W."/>
        </authorList>
    </citation>
    <scope>NUCLEOTIDE SEQUENCE [LARGE SCALE GENOMIC DNA]</scope>
    <source>
        <strain evidence="1 2">SR1</strain>
    </source>
</reference>
<sequence length="120" mass="13729">MSESEKERRKLSGAGEAWTAVLDAERAFTNPIEKEVYTLSELDDNEIRFAVQALTVGSAFKTDLMRELVTNLAVLKRSKKRQGERAVISLVRNSTAKIMQTVQQSRFKRVMSNREDYEND</sequence>